<organism evidence="2 3">
    <name type="scientific">Ancylobacter aquaticus</name>
    <dbReference type="NCBI Taxonomy" id="100"/>
    <lineage>
        <taxon>Bacteria</taxon>
        <taxon>Pseudomonadati</taxon>
        <taxon>Pseudomonadota</taxon>
        <taxon>Alphaproteobacteria</taxon>
        <taxon>Hyphomicrobiales</taxon>
        <taxon>Xanthobacteraceae</taxon>
        <taxon>Ancylobacter</taxon>
    </lineage>
</organism>
<feature type="compositionally biased region" description="Polar residues" evidence="1">
    <location>
        <begin position="10"/>
        <end position="20"/>
    </location>
</feature>
<name>A0A4R1I5I8_ANCAQ</name>
<comment type="caution">
    <text evidence="2">The sequence shown here is derived from an EMBL/GenBank/DDBJ whole genome shotgun (WGS) entry which is preliminary data.</text>
</comment>
<evidence type="ECO:0000313" key="2">
    <source>
        <dbReference type="EMBL" id="TCK30614.1"/>
    </source>
</evidence>
<evidence type="ECO:0000256" key="1">
    <source>
        <dbReference type="SAM" id="MobiDB-lite"/>
    </source>
</evidence>
<feature type="region of interest" description="Disordered" evidence="1">
    <location>
        <begin position="1"/>
        <end position="22"/>
    </location>
</feature>
<evidence type="ECO:0000313" key="3">
    <source>
        <dbReference type="Proteomes" id="UP000295030"/>
    </source>
</evidence>
<dbReference type="RefSeq" id="WP_131833924.1">
    <property type="nucleotide sequence ID" value="NZ_SMFY01000001.1"/>
</dbReference>
<dbReference type="OrthoDB" id="1496333at2"/>
<dbReference type="AlphaFoldDB" id="A0A4R1I5I8"/>
<feature type="region of interest" description="Disordered" evidence="1">
    <location>
        <begin position="401"/>
        <end position="432"/>
    </location>
</feature>
<sequence>MNARSIGPGSASTQPSTSTDFGDLAGEYVRRAQSIERKAVCPAPAVDAEAAISFLKTLDPAGRHNLVAITTDCIRGRTFAPGSWEDIRAWILAEGVAANLYFSLNEPLPHDAGRDLDRKLSKADICTIRGVAGDVDPRPDEHTSFDHARTRVLDRVDGLRSGSAPPTITIDSGGGAQPIWLLSEKVPVGALAGEVEAIGRGLAKALHGDAVQNIDRIFRLPGSINYPNADKIKRGQTKRPASVRHRSERRYSLLDIARAFPPIESGTANDQSPALAAIIAEIRCADLSEVPPNLWDKFNVARLRDAKLNLLWQGDVRGLAGDDRTSSAWRFNLAVRLGLADFAAEDYAQLALAWDIPEIDRDGIDPDTPNGLRQLARDWVRGGLPNTPAVRAAHWFDDPSDALDAPTDISGPSPEGRGSASVMRPGGSAAYDALQPRCRRRRRCRMTT</sequence>
<keyword evidence="3" id="KW-1185">Reference proteome</keyword>
<accession>A0A4R1I5I8</accession>
<protein>
    <recommendedName>
        <fullName evidence="4">RepB-like DNA primase domain-containing protein</fullName>
    </recommendedName>
</protein>
<dbReference type="EMBL" id="SMFY01000001">
    <property type="protein sequence ID" value="TCK30614.1"/>
    <property type="molecule type" value="Genomic_DNA"/>
</dbReference>
<evidence type="ECO:0008006" key="4">
    <source>
        <dbReference type="Google" id="ProtNLM"/>
    </source>
</evidence>
<reference evidence="2 3" key="1">
    <citation type="submission" date="2019-03" db="EMBL/GenBank/DDBJ databases">
        <title>Genomic Encyclopedia of Type Strains, Phase IV (KMG-IV): sequencing the most valuable type-strain genomes for metagenomic binning, comparative biology and taxonomic classification.</title>
        <authorList>
            <person name="Goeker M."/>
        </authorList>
    </citation>
    <scope>NUCLEOTIDE SEQUENCE [LARGE SCALE GENOMIC DNA]</scope>
    <source>
        <strain evidence="2 3">DSM 101</strain>
    </source>
</reference>
<gene>
    <name evidence="2" type="ORF">EV667_0708</name>
</gene>
<dbReference type="Proteomes" id="UP000295030">
    <property type="component" value="Unassembled WGS sequence"/>
</dbReference>
<proteinExistence type="predicted"/>